<feature type="compositionally biased region" description="Low complexity" evidence="1">
    <location>
        <begin position="278"/>
        <end position="292"/>
    </location>
</feature>
<organism evidence="2 3">
    <name type="scientific">Tanacetum coccineum</name>
    <dbReference type="NCBI Taxonomy" id="301880"/>
    <lineage>
        <taxon>Eukaryota</taxon>
        <taxon>Viridiplantae</taxon>
        <taxon>Streptophyta</taxon>
        <taxon>Embryophyta</taxon>
        <taxon>Tracheophyta</taxon>
        <taxon>Spermatophyta</taxon>
        <taxon>Magnoliopsida</taxon>
        <taxon>eudicotyledons</taxon>
        <taxon>Gunneridae</taxon>
        <taxon>Pentapetalae</taxon>
        <taxon>asterids</taxon>
        <taxon>campanulids</taxon>
        <taxon>Asterales</taxon>
        <taxon>Asteraceae</taxon>
        <taxon>Asteroideae</taxon>
        <taxon>Anthemideae</taxon>
        <taxon>Anthemidinae</taxon>
        <taxon>Tanacetum</taxon>
    </lineage>
</organism>
<evidence type="ECO:0000313" key="3">
    <source>
        <dbReference type="Proteomes" id="UP001151760"/>
    </source>
</evidence>
<gene>
    <name evidence="2" type="ORF">Tco_0911527</name>
</gene>
<proteinExistence type="predicted"/>
<name>A0ABQ5CXN0_9ASTR</name>
<feature type="region of interest" description="Disordered" evidence="1">
    <location>
        <begin position="400"/>
        <end position="484"/>
    </location>
</feature>
<evidence type="ECO:0000313" key="2">
    <source>
        <dbReference type="EMBL" id="GJT31252.1"/>
    </source>
</evidence>
<reference evidence="2" key="1">
    <citation type="journal article" date="2022" name="Int. J. Mol. Sci.">
        <title>Draft Genome of Tanacetum Coccineum: Genomic Comparison of Closely Related Tanacetum-Family Plants.</title>
        <authorList>
            <person name="Yamashiro T."/>
            <person name="Shiraishi A."/>
            <person name="Nakayama K."/>
            <person name="Satake H."/>
        </authorList>
    </citation>
    <scope>NUCLEOTIDE SEQUENCE</scope>
</reference>
<comment type="caution">
    <text evidence="2">The sequence shown here is derived from an EMBL/GenBank/DDBJ whole genome shotgun (WGS) entry which is preliminary data.</text>
</comment>
<dbReference type="EMBL" id="BQNB010014690">
    <property type="protein sequence ID" value="GJT31252.1"/>
    <property type="molecule type" value="Genomic_DNA"/>
</dbReference>
<protein>
    <submittedName>
        <fullName evidence="2">Uncharacterized protein</fullName>
    </submittedName>
</protein>
<sequence length="507" mass="57997">MRCFTIMETGLDQPPIHIMQMFYCIVDNVHVDYAPLLWEGLHYQLMHPTTNVAYPRFTKIIVDHILAMHPDIPKRTNEPYHIVENDEVLKSIFNSRKTKGRGMRIHDWLLIEEIKTHSAPRPPKPQEQQAEHIDIENLDEATRVSIATAKSIEECKAQQNIKRVKEHELDEDIKKLVEGEESDANKFADDMIQSQEDPDTRIDLGSYKESLEVKKVVEYVSVDEEVEEETAEAPLIRRKGKGSLEINDTPLATPTRSPRTITDSLSSDKEKLQELMVSKPTSSKGSSSQSTSRFKHINGKFKETLKEVVPKMINETTNQNMKDNLPMVVIEGIGLEREKTKANIASMVANVVRKEQECTRVELSLQVSNDVATNVPPQFKKPTSHVDPCRVDAFCRQDHEDHRDDDGLPKGESSAKRQRTSEKRTYTRGESSSKDCRRESQDHEDHRDDDALPKGESSAKRQRTYEKRTYTRGTYAEEVPSEEVSPKLLAKMSRNGIKWVPIADDQK</sequence>
<reference evidence="2" key="2">
    <citation type="submission" date="2022-01" db="EMBL/GenBank/DDBJ databases">
        <authorList>
            <person name="Yamashiro T."/>
            <person name="Shiraishi A."/>
            <person name="Satake H."/>
            <person name="Nakayama K."/>
        </authorList>
    </citation>
    <scope>NUCLEOTIDE SEQUENCE</scope>
</reference>
<keyword evidence="3" id="KW-1185">Reference proteome</keyword>
<feature type="compositionally biased region" description="Basic and acidic residues" evidence="1">
    <location>
        <begin position="400"/>
        <end position="469"/>
    </location>
</feature>
<feature type="region of interest" description="Disordered" evidence="1">
    <location>
        <begin position="241"/>
        <end position="263"/>
    </location>
</feature>
<dbReference type="Proteomes" id="UP001151760">
    <property type="component" value="Unassembled WGS sequence"/>
</dbReference>
<evidence type="ECO:0000256" key="1">
    <source>
        <dbReference type="SAM" id="MobiDB-lite"/>
    </source>
</evidence>
<feature type="compositionally biased region" description="Polar residues" evidence="1">
    <location>
        <begin position="250"/>
        <end position="263"/>
    </location>
</feature>
<feature type="region of interest" description="Disordered" evidence="1">
    <location>
        <begin position="276"/>
        <end position="295"/>
    </location>
</feature>
<accession>A0ABQ5CXN0</accession>